<proteinExistence type="predicted"/>
<dbReference type="PhylomeDB" id="B4MUG1"/>
<evidence type="ECO:0000256" key="3">
    <source>
        <dbReference type="SAM" id="Phobius"/>
    </source>
</evidence>
<feature type="coiled-coil region" evidence="1">
    <location>
        <begin position="116"/>
        <end position="143"/>
    </location>
</feature>
<dbReference type="OrthoDB" id="7870512at2759"/>
<dbReference type="OMA" id="YHTITIS"/>
<sequence length="331" mass="37016">MATNDDEDHKDRQAGESDHVIISIGDEPNVIHLPDANIEATDTDNLERTESRHITFLIDESPNTSRQNAEEAKALVKDLLEIIIPQSETSESSSNSDSTATICEPTSASYFPEGRLHHILELLNHFTRNLETLEQQALSQKQEVRVQTGNHYPLLDTMSIIEVPPQQCEFGTQTMSTSTNSSRRSLRLNVTTMKTVRKTRSFRCNQQHPDNRPPCERTHHTITISTNAAAARRAANNRQRSLAARLCQTLSDFAAAVCLCIHVNKDCVFCLGFFLAFVVSASFLTAFFYRTITFNATAVRAPIDALTSGTPNVVPVRFNGAYYYLYKGHKP</sequence>
<dbReference type="EMBL" id="CH963857">
    <property type="protein sequence ID" value="EDW76087.1"/>
    <property type="molecule type" value="Genomic_DNA"/>
</dbReference>
<protein>
    <submittedName>
        <fullName evidence="4">Uncharacterized protein</fullName>
    </submittedName>
</protein>
<dbReference type="AlphaFoldDB" id="B4MUG1"/>
<dbReference type="HOGENOM" id="CLU_050119_0_0_1"/>
<feature type="compositionally biased region" description="Basic and acidic residues" evidence="2">
    <location>
        <begin position="7"/>
        <end position="19"/>
    </location>
</feature>
<name>B4MUG1_DROWI</name>
<organism evidence="4 5">
    <name type="scientific">Drosophila willistoni</name>
    <name type="common">Fruit fly</name>
    <dbReference type="NCBI Taxonomy" id="7260"/>
    <lineage>
        <taxon>Eukaryota</taxon>
        <taxon>Metazoa</taxon>
        <taxon>Ecdysozoa</taxon>
        <taxon>Arthropoda</taxon>
        <taxon>Hexapoda</taxon>
        <taxon>Insecta</taxon>
        <taxon>Pterygota</taxon>
        <taxon>Neoptera</taxon>
        <taxon>Endopterygota</taxon>
        <taxon>Diptera</taxon>
        <taxon>Brachycera</taxon>
        <taxon>Muscomorpha</taxon>
        <taxon>Ephydroidea</taxon>
        <taxon>Drosophilidae</taxon>
        <taxon>Drosophila</taxon>
        <taxon>Sophophora</taxon>
    </lineage>
</organism>
<evidence type="ECO:0000256" key="1">
    <source>
        <dbReference type="SAM" id="Coils"/>
    </source>
</evidence>
<reference evidence="4 5" key="1">
    <citation type="journal article" date="2007" name="Nature">
        <title>Evolution of genes and genomes on the Drosophila phylogeny.</title>
        <authorList>
            <consortium name="Drosophila 12 Genomes Consortium"/>
            <person name="Clark A.G."/>
            <person name="Eisen M.B."/>
            <person name="Smith D.R."/>
            <person name="Bergman C.M."/>
            <person name="Oliver B."/>
            <person name="Markow T.A."/>
            <person name="Kaufman T.C."/>
            <person name="Kellis M."/>
            <person name="Gelbart W."/>
            <person name="Iyer V.N."/>
            <person name="Pollard D.A."/>
            <person name="Sackton T.B."/>
            <person name="Larracuente A.M."/>
            <person name="Singh N.D."/>
            <person name="Abad J.P."/>
            <person name="Abt D.N."/>
            <person name="Adryan B."/>
            <person name="Aguade M."/>
            <person name="Akashi H."/>
            <person name="Anderson W.W."/>
            <person name="Aquadro C.F."/>
            <person name="Ardell D.H."/>
            <person name="Arguello R."/>
            <person name="Artieri C.G."/>
            <person name="Barbash D.A."/>
            <person name="Barker D."/>
            <person name="Barsanti P."/>
            <person name="Batterham P."/>
            <person name="Batzoglou S."/>
            <person name="Begun D."/>
            <person name="Bhutkar A."/>
            <person name="Blanco E."/>
            <person name="Bosak S.A."/>
            <person name="Bradley R.K."/>
            <person name="Brand A.D."/>
            <person name="Brent M.R."/>
            <person name="Brooks A.N."/>
            <person name="Brown R.H."/>
            <person name="Butlin R.K."/>
            <person name="Caggese C."/>
            <person name="Calvi B.R."/>
            <person name="Bernardo de Carvalho A."/>
            <person name="Caspi A."/>
            <person name="Castrezana S."/>
            <person name="Celniker S.E."/>
            <person name="Chang J.L."/>
            <person name="Chapple C."/>
            <person name="Chatterji S."/>
            <person name="Chinwalla A."/>
            <person name="Civetta A."/>
            <person name="Clifton S.W."/>
            <person name="Comeron J.M."/>
            <person name="Costello J.C."/>
            <person name="Coyne J.A."/>
            <person name="Daub J."/>
            <person name="David R.G."/>
            <person name="Delcher A.L."/>
            <person name="Delehaunty K."/>
            <person name="Do C.B."/>
            <person name="Ebling H."/>
            <person name="Edwards K."/>
            <person name="Eickbush T."/>
            <person name="Evans J.D."/>
            <person name="Filipski A."/>
            <person name="Findeiss S."/>
            <person name="Freyhult E."/>
            <person name="Fulton L."/>
            <person name="Fulton R."/>
            <person name="Garcia A.C."/>
            <person name="Gardiner A."/>
            <person name="Garfield D.A."/>
            <person name="Garvin B.E."/>
            <person name="Gibson G."/>
            <person name="Gilbert D."/>
            <person name="Gnerre S."/>
            <person name="Godfrey J."/>
            <person name="Good R."/>
            <person name="Gotea V."/>
            <person name="Gravely B."/>
            <person name="Greenberg A.J."/>
            <person name="Griffiths-Jones S."/>
            <person name="Gross S."/>
            <person name="Guigo R."/>
            <person name="Gustafson E.A."/>
            <person name="Haerty W."/>
            <person name="Hahn M.W."/>
            <person name="Halligan D.L."/>
            <person name="Halpern A.L."/>
            <person name="Halter G.M."/>
            <person name="Han M.V."/>
            <person name="Heger A."/>
            <person name="Hillier L."/>
            <person name="Hinrichs A.S."/>
            <person name="Holmes I."/>
            <person name="Hoskins R.A."/>
            <person name="Hubisz M.J."/>
            <person name="Hultmark D."/>
            <person name="Huntley M.A."/>
            <person name="Jaffe D.B."/>
            <person name="Jagadeeshan S."/>
            <person name="Jeck W.R."/>
            <person name="Johnson J."/>
            <person name="Jones C.D."/>
            <person name="Jordan W.C."/>
            <person name="Karpen G.H."/>
            <person name="Kataoka E."/>
            <person name="Keightley P.D."/>
            <person name="Kheradpour P."/>
            <person name="Kirkness E.F."/>
            <person name="Koerich L.B."/>
            <person name="Kristiansen K."/>
            <person name="Kudrna D."/>
            <person name="Kulathinal R.J."/>
            <person name="Kumar S."/>
            <person name="Kwok R."/>
            <person name="Lander E."/>
            <person name="Langley C.H."/>
            <person name="Lapoint R."/>
            <person name="Lazzaro B.P."/>
            <person name="Lee S.J."/>
            <person name="Levesque L."/>
            <person name="Li R."/>
            <person name="Lin C.F."/>
            <person name="Lin M.F."/>
            <person name="Lindblad-Toh K."/>
            <person name="Llopart A."/>
            <person name="Long M."/>
            <person name="Low L."/>
            <person name="Lozovsky E."/>
            <person name="Lu J."/>
            <person name="Luo M."/>
            <person name="Machado C.A."/>
            <person name="Makalowski W."/>
            <person name="Marzo M."/>
            <person name="Matsuda M."/>
            <person name="Matzkin L."/>
            <person name="McAllister B."/>
            <person name="McBride C.S."/>
            <person name="McKernan B."/>
            <person name="McKernan K."/>
            <person name="Mendez-Lago M."/>
            <person name="Minx P."/>
            <person name="Mollenhauer M.U."/>
            <person name="Montooth K."/>
            <person name="Mount S.M."/>
            <person name="Mu X."/>
            <person name="Myers E."/>
            <person name="Negre B."/>
            <person name="Newfeld S."/>
            <person name="Nielsen R."/>
            <person name="Noor M.A."/>
            <person name="O'Grady P."/>
            <person name="Pachter L."/>
            <person name="Papaceit M."/>
            <person name="Parisi M.J."/>
            <person name="Parisi M."/>
            <person name="Parts L."/>
            <person name="Pedersen J.S."/>
            <person name="Pesole G."/>
            <person name="Phillippy A.M."/>
            <person name="Ponting C.P."/>
            <person name="Pop M."/>
            <person name="Porcelli D."/>
            <person name="Powell J.R."/>
            <person name="Prohaska S."/>
            <person name="Pruitt K."/>
            <person name="Puig M."/>
            <person name="Quesneville H."/>
            <person name="Ram K.R."/>
            <person name="Rand D."/>
            <person name="Rasmussen M.D."/>
            <person name="Reed L.K."/>
            <person name="Reenan R."/>
            <person name="Reily A."/>
            <person name="Remington K.A."/>
            <person name="Rieger T.T."/>
            <person name="Ritchie M.G."/>
            <person name="Robin C."/>
            <person name="Rogers Y.H."/>
            <person name="Rohde C."/>
            <person name="Rozas J."/>
            <person name="Rubenfield M.J."/>
            <person name="Ruiz A."/>
            <person name="Russo S."/>
            <person name="Salzberg S.L."/>
            <person name="Sanchez-Gracia A."/>
            <person name="Saranga D.J."/>
            <person name="Sato H."/>
            <person name="Schaeffer S.W."/>
            <person name="Schatz M.C."/>
            <person name="Schlenke T."/>
            <person name="Schwartz R."/>
            <person name="Segarra C."/>
            <person name="Singh R.S."/>
            <person name="Sirot L."/>
            <person name="Sirota M."/>
            <person name="Sisneros N.B."/>
            <person name="Smith C.D."/>
            <person name="Smith T.F."/>
            <person name="Spieth J."/>
            <person name="Stage D.E."/>
            <person name="Stark A."/>
            <person name="Stephan W."/>
            <person name="Strausberg R.L."/>
            <person name="Strempel S."/>
            <person name="Sturgill D."/>
            <person name="Sutton G."/>
            <person name="Sutton G.G."/>
            <person name="Tao W."/>
            <person name="Teichmann S."/>
            <person name="Tobari Y.N."/>
            <person name="Tomimura Y."/>
            <person name="Tsolas J.M."/>
            <person name="Valente V.L."/>
            <person name="Venter E."/>
            <person name="Venter J.C."/>
            <person name="Vicario S."/>
            <person name="Vieira F.G."/>
            <person name="Vilella A.J."/>
            <person name="Villasante A."/>
            <person name="Walenz B."/>
            <person name="Wang J."/>
            <person name="Wasserman M."/>
            <person name="Watts T."/>
            <person name="Wilson D."/>
            <person name="Wilson R.K."/>
            <person name="Wing R.A."/>
            <person name="Wolfner M.F."/>
            <person name="Wong A."/>
            <person name="Wong G.K."/>
            <person name="Wu C.I."/>
            <person name="Wu G."/>
            <person name="Yamamoto D."/>
            <person name="Yang H.P."/>
            <person name="Yang S.P."/>
            <person name="Yorke J.A."/>
            <person name="Yoshida K."/>
            <person name="Zdobnov E."/>
            <person name="Zhang P."/>
            <person name="Zhang Y."/>
            <person name="Zimin A.V."/>
            <person name="Baldwin J."/>
            <person name="Abdouelleil A."/>
            <person name="Abdulkadir J."/>
            <person name="Abebe A."/>
            <person name="Abera B."/>
            <person name="Abreu J."/>
            <person name="Acer S.C."/>
            <person name="Aftuck L."/>
            <person name="Alexander A."/>
            <person name="An P."/>
            <person name="Anderson E."/>
            <person name="Anderson S."/>
            <person name="Arachi H."/>
            <person name="Azer M."/>
            <person name="Bachantsang P."/>
            <person name="Barry A."/>
            <person name="Bayul T."/>
            <person name="Berlin A."/>
            <person name="Bessette D."/>
            <person name="Bloom T."/>
            <person name="Blye J."/>
            <person name="Boguslavskiy L."/>
            <person name="Bonnet C."/>
            <person name="Boukhgalter B."/>
            <person name="Bourzgui I."/>
            <person name="Brown A."/>
            <person name="Cahill P."/>
            <person name="Channer S."/>
            <person name="Cheshatsang Y."/>
            <person name="Chuda L."/>
            <person name="Citroen M."/>
            <person name="Collymore A."/>
            <person name="Cooke P."/>
            <person name="Costello M."/>
            <person name="D'Aco K."/>
            <person name="Daza R."/>
            <person name="De Haan G."/>
            <person name="DeGray S."/>
            <person name="DeMaso C."/>
            <person name="Dhargay N."/>
            <person name="Dooley K."/>
            <person name="Dooley E."/>
            <person name="Doricent M."/>
            <person name="Dorje P."/>
            <person name="Dorjee K."/>
            <person name="Dupes A."/>
            <person name="Elong R."/>
            <person name="Falk J."/>
            <person name="Farina A."/>
            <person name="Faro S."/>
            <person name="Ferguson D."/>
            <person name="Fisher S."/>
            <person name="Foley C.D."/>
            <person name="Franke A."/>
            <person name="Friedrich D."/>
            <person name="Gadbois L."/>
            <person name="Gearin G."/>
            <person name="Gearin C.R."/>
            <person name="Giannoukos G."/>
            <person name="Goode T."/>
            <person name="Graham J."/>
            <person name="Grandbois E."/>
            <person name="Grewal S."/>
            <person name="Gyaltsen K."/>
            <person name="Hafez N."/>
            <person name="Hagos B."/>
            <person name="Hall J."/>
            <person name="Henson C."/>
            <person name="Hollinger A."/>
            <person name="Honan T."/>
            <person name="Huard M.D."/>
            <person name="Hughes L."/>
            <person name="Hurhula B."/>
            <person name="Husby M.E."/>
            <person name="Kamat A."/>
            <person name="Kanga B."/>
            <person name="Kashin S."/>
            <person name="Khazanovich D."/>
            <person name="Kisner P."/>
            <person name="Lance K."/>
            <person name="Lara M."/>
            <person name="Lee W."/>
            <person name="Lennon N."/>
            <person name="Letendre F."/>
            <person name="LeVine R."/>
            <person name="Lipovsky A."/>
            <person name="Liu X."/>
            <person name="Liu J."/>
            <person name="Liu S."/>
            <person name="Lokyitsang T."/>
            <person name="Lokyitsang Y."/>
            <person name="Lubonja R."/>
            <person name="Lui A."/>
            <person name="MacDonald P."/>
            <person name="Magnisalis V."/>
            <person name="Maru K."/>
            <person name="Matthews C."/>
            <person name="McCusker W."/>
            <person name="McDonough S."/>
            <person name="Mehta T."/>
            <person name="Meldrim J."/>
            <person name="Meneus L."/>
            <person name="Mihai O."/>
            <person name="Mihalev A."/>
            <person name="Mihova T."/>
            <person name="Mittelman R."/>
            <person name="Mlenga V."/>
            <person name="Montmayeur A."/>
            <person name="Mulrain L."/>
            <person name="Navidi A."/>
            <person name="Naylor J."/>
            <person name="Negash T."/>
            <person name="Nguyen T."/>
            <person name="Nguyen N."/>
            <person name="Nicol R."/>
            <person name="Norbu C."/>
            <person name="Norbu N."/>
            <person name="Novod N."/>
            <person name="O'Neill B."/>
            <person name="Osman S."/>
            <person name="Markiewicz E."/>
            <person name="Oyono O.L."/>
            <person name="Patti C."/>
            <person name="Phunkhang P."/>
            <person name="Pierre F."/>
            <person name="Priest M."/>
            <person name="Raghuraman S."/>
            <person name="Rege F."/>
            <person name="Reyes R."/>
            <person name="Rise C."/>
            <person name="Rogov P."/>
            <person name="Ross K."/>
            <person name="Ryan E."/>
            <person name="Settipalli S."/>
            <person name="Shea T."/>
            <person name="Sherpa N."/>
            <person name="Shi L."/>
            <person name="Shih D."/>
            <person name="Sparrow T."/>
            <person name="Spaulding J."/>
            <person name="Stalker J."/>
            <person name="Stange-Thomann N."/>
            <person name="Stavropoulos S."/>
            <person name="Stone C."/>
            <person name="Strader C."/>
            <person name="Tesfaye S."/>
            <person name="Thomson T."/>
            <person name="Thoulutsang Y."/>
            <person name="Thoulutsang D."/>
            <person name="Topham K."/>
            <person name="Topping I."/>
            <person name="Tsamla T."/>
            <person name="Vassiliev H."/>
            <person name="Vo A."/>
            <person name="Wangchuk T."/>
            <person name="Wangdi T."/>
            <person name="Weiand M."/>
            <person name="Wilkinson J."/>
            <person name="Wilson A."/>
            <person name="Yadav S."/>
            <person name="Young G."/>
            <person name="Yu Q."/>
            <person name="Zembek L."/>
            <person name="Zhong D."/>
            <person name="Zimmer A."/>
            <person name="Zwirko Z."/>
            <person name="Jaffe D.B."/>
            <person name="Alvarez P."/>
            <person name="Brockman W."/>
            <person name="Butler J."/>
            <person name="Chin C."/>
            <person name="Gnerre S."/>
            <person name="Grabherr M."/>
            <person name="Kleber M."/>
            <person name="Mauceli E."/>
            <person name="MacCallum I."/>
        </authorList>
    </citation>
    <scope>NUCLEOTIDE SEQUENCE [LARGE SCALE GENOMIC DNA]</scope>
    <source>
        <strain evidence="5">Tucson 14030-0811.24</strain>
    </source>
</reference>
<gene>
    <name evidence="4" type="primary">Dwil\GK19058</name>
    <name evidence="4" type="ORF">Dwil_GK19058</name>
</gene>
<keyword evidence="5" id="KW-1185">Reference proteome</keyword>
<keyword evidence="3" id="KW-0472">Membrane</keyword>
<keyword evidence="3" id="KW-0812">Transmembrane</keyword>
<keyword evidence="1" id="KW-0175">Coiled coil</keyword>
<dbReference type="eggNOG" id="ENOG502TE9H">
    <property type="taxonomic scope" value="Eukaryota"/>
</dbReference>
<feature type="transmembrane region" description="Helical" evidence="3">
    <location>
        <begin position="271"/>
        <end position="289"/>
    </location>
</feature>
<dbReference type="InParanoid" id="B4MUG1"/>
<evidence type="ECO:0000313" key="5">
    <source>
        <dbReference type="Proteomes" id="UP000007798"/>
    </source>
</evidence>
<dbReference type="Proteomes" id="UP000007798">
    <property type="component" value="Unassembled WGS sequence"/>
</dbReference>
<keyword evidence="3" id="KW-1133">Transmembrane helix</keyword>
<evidence type="ECO:0000256" key="2">
    <source>
        <dbReference type="SAM" id="MobiDB-lite"/>
    </source>
</evidence>
<accession>B4MUG1</accession>
<feature type="region of interest" description="Disordered" evidence="2">
    <location>
        <begin position="1"/>
        <end position="20"/>
    </location>
</feature>
<evidence type="ECO:0000313" key="4">
    <source>
        <dbReference type="EMBL" id="EDW76087.1"/>
    </source>
</evidence>